<feature type="domain" description="Carrier" evidence="1">
    <location>
        <begin position="1"/>
        <end position="79"/>
    </location>
</feature>
<dbReference type="SUPFAM" id="SSF47336">
    <property type="entry name" value="ACP-like"/>
    <property type="match status" value="1"/>
</dbReference>
<reference evidence="2 3" key="1">
    <citation type="submission" date="2019-03" db="EMBL/GenBank/DDBJ databases">
        <title>Freshwater and sediment microbial communities from various areas in North America, analyzing microbe dynamics in response to fracking.</title>
        <authorList>
            <person name="Lamendella R."/>
        </authorList>
    </citation>
    <scope>NUCLEOTIDE SEQUENCE [LARGE SCALE GENOMIC DNA]</scope>
    <source>
        <strain evidence="2 3">1_TX</strain>
    </source>
</reference>
<dbReference type="OrthoDB" id="287644at2"/>
<dbReference type="Proteomes" id="UP000295150">
    <property type="component" value="Unassembled WGS sequence"/>
</dbReference>
<dbReference type="RefSeq" id="WP_133483212.1">
    <property type="nucleotide sequence ID" value="NZ_SNWH01000008.1"/>
</dbReference>
<evidence type="ECO:0000313" key="2">
    <source>
        <dbReference type="EMBL" id="TDO07734.1"/>
    </source>
</evidence>
<sequence length="81" mass="8928">MTRHEQILDCLMVHLERLSPKGGKLHADADLANELGLDSVNVMDLLLEVEDEFDISVPVNVIADIHTPRQLASAIEKIEAA</sequence>
<dbReference type="InterPro" id="IPR009081">
    <property type="entry name" value="PP-bd_ACP"/>
</dbReference>
<dbReference type="PROSITE" id="PS50075">
    <property type="entry name" value="CARRIER"/>
    <property type="match status" value="1"/>
</dbReference>
<name>A0A4R6HH69_9GAMM</name>
<dbReference type="EMBL" id="SNWH01000008">
    <property type="protein sequence ID" value="TDO07734.1"/>
    <property type="molecule type" value="Genomic_DNA"/>
</dbReference>
<dbReference type="Pfam" id="PF00550">
    <property type="entry name" value="PP-binding"/>
    <property type="match status" value="1"/>
</dbReference>
<organism evidence="2 3">
    <name type="scientific">Halomonas ventosae</name>
    <dbReference type="NCBI Taxonomy" id="229007"/>
    <lineage>
        <taxon>Bacteria</taxon>
        <taxon>Pseudomonadati</taxon>
        <taxon>Pseudomonadota</taxon>
        <taxon>Gammaproteobacteria</taxon>
        <taxon>Oceanospirillales</taxon>
        <taxon>Halomonadaceae</taxon>
        <taxon>Halomonas</taxon>
    </lineage>
</organism>
<gene>
    <name evidence="2" type="ORF">DFO68_10899</name>
</gene>
<comment type="caution">
    <text evidence="2">The sequence shown here is derived from an EMBL/GenBank/DDBJ whole genome shotgun (WGS) entry which is preliminary data.</text>
</comment>
<evidence type="ECO:0000259" key="1">
    <source>
        <dbReference type="PROSITE" id="PS50075"/>
    </source>
</evidence>
<accession>A0A4R6HH69</accession>
<evidence type="ECO:0000313" key="3">
    <source>
        <dbReference type="Proteomes" id="UP000295150"/>
    </source>
</evidence>
<keyword evidence="3" id="KW-1185">Reference proteome</keyword>
<dbReference type="InterPro" id="IPR036736">
    <property type="entry name" value="ACP-like_sf"/>
</dbReference>
<dbReference type="Gene3D" id="1.10.1200.10">
    <property type="entry name" value="ACP-like"/>
    <property type="match status" value="1"/>
</dbReference>
<proteinExistence type="predicted"/>
<protein>
    <submittedName>
        <fullName evidence="2">Acyl carrier protein</fullName>
    </submittedName>
</protein>
<dbReference type="AlphaFoldDB" id="A0A4R6HH69"/>